<feature type="region of interest" description="Disordered" evidence="1">
    <location>
        <begin position="1"/>
        <end position="21"/>
    </location>
</feature>
<evidence type="ECO:0000313" key="2">
    <source>
        <dbReference type="EMBL" id="CAK5284805.1"/>
    </source>
</evidence>
<organism evidence="2 3">
    <name type="scientific">Mycena citricolor</name>
    <dbReference type="NCBI Taxonomy" id="2018698"/>
    <lineage>
        <taxon>Eukaryota</taxon>
        <taxon>Fungi</taxon>
        <taxon>Dikarya</taxon>
        <taxon>Basidiomycota</taxon>
        <taxon>Agaricomycotina</taxon>
        <taxon>Agaricomycetes</taxon>
        <taxon>Agaricomycetidae</taxon>
        <taxon>Agaricales</taxon>
        <taxon>Marasmiineae</taxon>
        <taxon>Mycenaceae</taxon>
        <taxon>Mycena</taxon>
    </lineage>
</organism>
<reference evidence="2" key="1">
    <citation type="submission" date="2023-11" db="EMBL/GenBank/DDBJ databases">
        <authorList>
            <person name="De Vega J J."/>
            <person name="De Vega J J."/>
        </authorList>
    </citation>
    <scope>NUCLEOTIDE SEQUENCE</scope>
</reference>
<protein>
    <submittedName>
        <fullName evidence="2">Uncharacterized protein</fullName>
    </submittedName>
</protein>
<feature type="compositionally biased region" description="Basic and acidic residues" evidence="1">
    <location>
        <begin position="1"/>
        <end position="12"/>
    </location>
</feature>
<evidence type="ECO:0000313" key="3">
    <source>
        <dbReference type="Proteomes" id="UP001295794"/>
    </source>
</evidence>
<accession>A0AAD2HZS5</accession>
<comment type="caution">
    <text evidence="2">The sequence shown here is derived from an EMBL/GenBank/DDBJ whole genome shotgun (WGS) entry which is preliminary data.</text>
</comment>
<keyword evidence="3" id="KW-1185">Reference proteome</keyword>
<evidence type="ECO:0000256" key="1">
    <source>
        <dbReference type="SAM" id="MobiDB-lite"/>
    </source>
</evidence>
<gene>
    <name evidence="2" type="ORF">MYCIT1_LOCUS38273</name>
</gene>
<dbReference type="Proteomes" id="UP001295794">
    <property type="component" value="Unassembled WGS sequence"/>
</dbReference>
<sequence length="412" mass="45213">MPLEVDAHHERGNQGGLGMSKRPLSFTLTASVGSDENCHPTPCAAAPRCIKDDPDDPEYSSKVSSPHRYLVLIRLSTMVHLNLLAAVLSALALVSSAASISRPGSARDLSSVDIVTTLPAEATAFGSDNDTDWTVAYDKDFKALGRLKNEDFHALIDPSGNSTQLAARQVTRGRHCTELSVGELQSLPAWSDLDGYVKGSLASRGRYNVWTNWDGADRARACVADDHVSIERTGQAQCNTGERTFNGDRVGRSGILRLEALSGSGTTIRESITRAASIGSRYTVPSIDFDIPNIGEATTPYRDSISFSNELGKNFEKTISKESTRSVDVRSEFGDYCSMIVETTTCEQQSRGRVGFVADGYIRFGFDSRVRDHSYWHLPLSRESRDKRTSYMEFTGSINSHGYGRYRSECHK</sequence>
<dbReference type="EMBL" id="CAVNYO010000481">
    <property type="protein sequence ID" value="CAK5284805.1"/>
    <property type="molecule type" value="Genomic_DNA"/>
</dbReference>
<dbReference type="AlphaFoldDB" id="A0AAD2HZS5"/>
<proteinExistence type="predicted"/>
<name>A0AAD2HZS5_9AGAR</name>